<organism evidence="2 3">
    <name type="scientific">Novymonas esmeraldas</name>
    <dbReference type="NCBI Taxonomy" id="1808958"/>
    <lineage>
        <taxon>Eukaryota</taxon>
        <taxon>Discoba</taxon>
        <taxon>Euglenozoa</taxon>
        <taxon>Kinetoplastea</taxon>
        <taxon>Metakinetoplastina</taxon>
        <taxon>Trypanosomatida</taxon>
        <taxon>Trypanosomatidae</taxon>
        <taxon>Novymonas</taxon>
    </lineage>
</organism>
<name>A0AAW0FA13_9TRYP</name>
<feature type="compositionally biased region" description="Low complexity" evidence="1">
    <location>
        <begin position="23"/>
        <end position="63"/>
    </location>
</feature>
<comment type="caution">
    <text evidence="2">The sequence shown here is derived from an EMBL/GenBank/DDBJ whole genome shotgun (WGS) entry which is preliminary data.</text>
</comment>
<evidence type="ECO:0000256" key="1">
    <source>
        <dbReference type="SAM" id="MobiDB-lite"/>
    </source>
</evidence>
<evidence type="ECO:0000313" key="3">
    <source>
        <dbReference type="Proteomes" id="UP001430356"/>
    </source>
</evidence>
<accession>A0AAW0FA13</accession>
<reference evidence="2 3" key="1">
    <citation type="journal article" date="2021" name="MBio">
        <title>A New Model Trypanosomatid, Novymonas esmeraldas: Genomic Perception of Its 'Candidatus Pandoraea novymonadis' Endosymbiont.</title>
        <authorList>
            <person name="Zakharova A."/>
            <person name="Saura A."/>
            <person name="Butenko A."/>
            <person name="Podesvova L."/>
            <person name="Warmusova S."/>
            <person name="Kostygov A.Y."/>
            <person name="Nenarokova A."/>
            <person name="Lukes J."/>
            <person name="Opperdoes F.R."/>
            <person name="Yurchenko V."/>
        </authorList>
    </citation>
    <scope>NUCLEOTIDE SEQUENCE [LARGE SCALE GENOMIC DNA]</scope>
    <source>
        <strain evidence="2 3">E262AT.01</strain>
    </source>
</reference>
<evidence type="ECO:0000313" key="2">
    <source>
        <dbReference type="EMBL" id="KAK7201644.1"/>
    </source>
</evidence>
<dbReference type="Proteomes" id="UP001430356">
    <property type="component" value="Unassembled WGS sequence"/>
</dbReference>
<keyword evidence="3" id="KW-1185">Reference proteome</keyword>
<protein>
    <submittedName>
        <fullName evidence="2">Uncharacterized protein</fullName>
    </submittedName>
</protein>
<dbReference type="AlphaFoldDB" id="A0AAW0FA13"/>
<dbReference type="EMBL" id="JAECZO010000018">
    <property type="protein sequence ID" value="KAK7201644.1"/>
    <property type="molecule type" value="Genomic_DNA"/>
</dbReference>
<feature type="region of interest" description="Disordered" evidence="1">
    <location>
        <begin position="1"/>
        <end position="63"/>
    </location>
</feature>
<gene>
    <name evidence="2" type="ORF">NESM_000229200</name>
</gene>
<proteinExistence type="predicted"/>
<sequence>MRRLGCSVPAARGHTRRACERQASTTAPSTSGGAGGSSSSSSTGRGATYSASAAEAEAPSTTAARRARAVAIQRRELVYRWLRRLVVPAFSAYGLFVVRPTEGHFLRYAAERRHLDPAFNVWFPPVAAASPEESAAAALPPASDTSAVAAAFRTERDRAWAAQRFNYTRGSEDEERVARKRLLFARDRVHQPDDTVVETIRSPSERIEDLRALQEHPPMHLLSEQLSNIAVVSHRYRAATAAAAEAAPPPPIEIHVEDRYFFATAAILFRDRDSRVVHTMRFIGACGMLWKEIA</sequence>